<dbReference type="OrthoDB" id="10347400at2759"/>
<reference evidence="3" key="2">
    <citation type="submission" date="2015-01" db="EMBL/GenBank/DDBJ databases">
        <title>Evolutionary Origins and Diversification of the Mycorrhizal Mutualists.</title>
        <authorList>
            <consortium name="DOE Joint Genome Institute"/>
            <consortium name="Mycorrhizal Genomics Consortium"/>
            <person name="Kohler A."/>
            <person name="Kuo A."/>
            <person name="Nagy L.G."/>
            <person name="Floudas D."/>
            <person name="Copeland A."/>
            <person name="Barry K.W."/>
            <person name="Cichocki N."/>
            <person name="Veneault-Fourrey C."/>
            <person name="LaButti K."/>
            <person name="Lindquist E.A."/>
            <person name="Lipzen A."/>
            <person name="Lundell T."/>
            <person name="Morin E."/>
            <person name="Murat C."/>
            <person name="Riley R."/>
            <person name="Ohm R."/>
            <person name="Sun H."/>
            <person name="Tunlid A."/>
            <person name="Henrissat B."/>
            <person name="Grigoriev I.V."/>
            <person name="Hibbett D.S."/>
            <person name="Martin F."/>
        </authorList>
    </citation>
    <scope>NUCLEOTIDE SEQUENCE [LARGE SCALE GENOMIC DNA]</scope>
    <source>
        <strain evidence="3">LaAM-08-1</strain>
    </source>
</reference>
<sequence length="82" mass="9075">WAKRPVRSHIDHHITRWRLTNNTHRHGATSACYVDGAWRQCGTSNASSRMACPQRPPAIITPTNHCHTTPSPSAAFGDDNST</sequence>
<dbReference type="Proteomes" id="UP000054477">
    <property type="component" value="Unassembled WGS sequence"/>
</dbReference>
<dbReference type="EMBL" id="KN838538">
    <property type="protein sequence ID" value="KIK09499.1"/>
    <property type="molecule type" value="Genomic_DNA"/>
</dbReference>
<organism evidence="2 3">
    <name type="scientific">Laccaria amethystina LaAM-08-1</name>
    <dbReference type="NCBI Taxonomy" id="1095629"/>
    <lineage>
        <taxon>Eukaryota</taxon>
        <taxon>Fungi</taxon>
        <taxon>Dikarya</taxon>
        <taxon>Basidiomycota</taxon>
        <taxon>Agaricomycotina</taxon>
        <taxon>Agaricomycetes</taxon>
        <taxon>Agaricomycetidae</taxon>
        <taxon>Agaricales</taxon>
        <taxon>Agaricineae</taxon>
        <taxon>Hydnangiaceae</taxon>
        <taxon>Laccaria</taxon>
    </lineage>
</organism>
<protein>
    <submittedName>
        <fullName evidence="2">Uncharacterized protein</fullName>
    </submittedName>
</protein>
<gene>
    <name evidence="2" type="ORF">K443DRAFT_82602</name>
</gene>
<evidence type="ECO:0000256" key="1">
    <source>
        <dbReference type="SAM" id="MobiDB-lite"/>
    </source>
</evidence>
<feature type="non-terminal residue" evidence="2">
    <location>
        <position position="1"/>
    </location>
</feature>
<accession>A0A0C9Y6A5</accession>
<evidence type="ECO:0000313" key="3">
    <source>
        <dbReference type="Proteomes" id="UP000054477"/>
    </source>
</evidence>
<evidence type="ECO:0000313" key="2">
    <source>
        <dbReference type="EMBL" id="KIK09499.1"/>
    </source>
</evidence>
<name>A0A0C9Y6A5_9AGAR</name>
<feature type="non-terminal residue" evidence="2">
    <location>
        <position position="82"/>
    </location>
</feature>
<proteinExistence type="predicted"/>
<keyword evidence="3" id="KW-1185">Reference proteome</keyword>
<dbReference type="HOGENOM" id="CLU_2574268_0_0_1"/>
<reference evidence="2 3" key="1">
    <citation type="submission" date="2014-04" db="EMBL/GenBank/DDBJ databases">
        <authorList>
            <consortium name="DOE Joint Genome Institute"/>
            <person name="Kuo A."/>
            <person name="Kohler A."/>
            <person name="Nagy L.G."/>
            <person name="Floudas D."/>
            <person name="Copeland A."/>
            <person name="Barry K.W."/>
            <person name="Cichocki N."/>
            <person name="Veneault-Fourrey C."/>
            <person name="LaButti K."/>
            <person name="Lindquist E.A."/>
            <person name="Lipzen A."/>
            <person name="Lundell T."/>
            <person name="Morin E."/>
            <person name="Murat C."/>
            <person name="Sun H."/>
            <person name="Tunlid A."/>
            <person name="Henrissat B."/>
            <person name="Grigoriev I.V."/>
            <person name="Hibbett D.S."/>
            <person name="Martin F."/>
            <person name="Nordberg H.P."/>
            <person name="Cantor M.N."/>
            <person name="Hua S.X."/>
        </authorList>
    </citation>
    <scope>NUCLEOTIDE SEQUENCE [LARGE SCALE GENOMIC DNA]</scope>
    <source>
        <strain evidence="2 3">LaAM-08-1</strain>
    </source>
</reference>
<dbReference type="AlphaFoldDB" id="A0A0C9Y6A5"/>
<feature type="compositionally biased region" description="Polar residues" evidence="1">
    <location>
        <begin position="61"/>
        <end position="72"/>
    </location>
</feature>
<feature type="region of interest" description="Disordered" evidence="1">
    <location>
        <begin position="61"/>
        <end position="82"/>
    </location>
</feature>